<feature type="transmembrane region" description="Helical" evidence="1">
    <location>
        <begin position="43"/>
        <end position="72"/>
    </location>
</feature>
<dbReference type="Proteomes" id="UP001432027">
    <property type="component" value="Unassembled WGS sequence"/>
</dbReference>
<evidence type="ECO:0000313" key="3">
    <source>
        <dbReference type="Proteomes" id="UP001432027"/>
    </source>
</evidence>
<keyword evidence="1" id="KW-1133">Transmembrane helix</keyword>
<feature type="transmembrane region" description="Helical" evidence="1">
    <location>
        <begin position="78"/>
        <end position="98"/>
    </location>
</feature>
<sequence length="149" mass="17168">MVSILTIAPLRALLVGTSVRFLKHQKLIHSRTVQLKKRIIKVLFHQTAIVSMFYVYPLLLIILAMYFSIAFLPDPILFGTRLLVIPVSMLNSLGQFYVQVRTNTLFRHVLRDNASTVFPRLRSSIRSRERTHTLKSDTSMLNLQVSDSR</sequence>
<evidence type="ECO:0008006" key="4">
    <source>
        <dbReference type="Google" id="ProtNLM"/>
    </source>
</evidence>
<comment type="caution">
    <text evidence="2">The sequence shown here is derived from an EMBL/GenBank/DDBJ whole genome shotgun (WGS) entry which is preliminary data.</text>
</comment>
<protein>
    <recommendedName>
        <fullName evidence="4">G protein-coupled receptor</fullName>
    </recommendedName>
</protein>
<dbReference type="PANTHER" id="PTHR45830:SF15">
    <property type="entry name" value="SERPENTINE RECEPTOR, CLASS I"/>
    <property type="match status" value="1"/>
</dbReference>
<evidence type="ECO:0000256" key="1">
    <source>
        <dbReference type="SAM" id="Phobius"/>
    </source>
</evidence>
<evidence type="ECO:0000313" key="2">
    <source>
        <dbReference type="EMBL" id="GMS99411.1"/>
    </source>
</evidence>
<organism evidence="2 3">
    <name type="scientific">Pristionchus entomophagus</name>
    <dbReference type="NCBI Taxonomy" id="358040"/>
    <lineage>
        <taxon>Eukaryota</taxon>
        <taxon>Metazoa</taxon>
        <taxon>Ecdysozoa</taxon>
        <taxon>Nematoda</taxon>
        <taxon>Chromadorea</taxon>
        <taxon>Rhabditida</taxon>
        <taxon>Rhabditina</taxon>
        <taxon>Diplogasteromorpha</taxon>
        <taxon>Diplogasteroidea</taxon>
        <taxon>Neodiplogasteridae</taxon>
        <taxon>Pristionchus</taxon>
    </lineage>
</organism>
<proteinExistence type="predicted"/>
<reference evidence="2" key="1">
    <citation type="submission" date="2023-10" db="EMBL/GenBank/DDBJ databases">
        <title>Genome assembly of Pristionchus species.</title>
        <authorList>
            <person name="Yoshida K."/>
            <person name="Sommer R.J."/>
        </authorList>
    </citation>
    <scope>NUCLEOTIDE SEQUENCE</scope>
    <source>
        <strain evidence="2">RS0144</strain>
    </source>
</reference>
<gene>
    <name evidence="2" type="ORF">PENTCL1PPCAC_21586</name>
</gene>
<keyword evidence="3" id="KW-1185">Reference proteome</keyword>
<keyword evidence="1" id="KW-0472">Membrane</keyword>
<keyword evidence="1" id="KW-0812">Transmembrane</keyword>
<name>A0AAV5TYY2_9BILA</name>
<dbReference type="PANTHER" id="PTHR45830">
    <property type="entry name" value="SERPENTINE RECEPTOR, CLASS I"/>
    <property type="match status" value="1"/>
</dbReference>
<dbReference type="AlphaFoldDB" id="A0AAV5TYY2"/>
<dbReference type="EMBL" id="BTSX01000005">
    <property type="protein sequence ID" value="GMS99411.1"/>
    <property type="molecule type" value="Genomic_DNA"/>
</dbReference>
<accession>A0AAV5TYY2</accession>